<dbReference type="AlphaFoldDB" id="A0AAD7STP7"/>
<dbReference type="Proteomes" id="UP001221898">
    <property type="component" value="Unassembled WGS sequence"/>
</dbReference>
<evidence type="ECO:0000256" key="1">
    <source>
        <dbReference type="SAM" id="MobiDB-lite"/>
    </source>
</evidence>
<evidence type="ECO:0000313" key="3">
    <source>
        <dbReference type="Proteomes" id="UP001221898"/>
    </source>
</evidence>
<dbReference type="EMBL" id="JAINUG010000036">
    <property type="protein sequence ID" value="KAJ8407992.1"/>
    <property type="molecule type" value="Genomic_DNA"/>
</dbReference>
<comment type="caution">
    <text evidence="2">The sequence shown here is derived from an EMBL/GenBank/DDBJ whole genome shotgun (WGS) entry which is preliminary data.</text>
</comment>
<evidence type="ECO:0000313" key="2">
    <source>
        <dbReference type="EMBL" id="KAJ8407992.1"/>
    </source>
</evidence>
<feature type="compositionally biased region" description="Basic and acidic residues" evidence="1">
    <location>
        <begin position="146"/>
        <end position="156"/>
    </location>
</feature>
<proteinExistence type="predicted"/>
<protein>
    <submittedName>
        <fullName evidence="2">Uncharacterized protein</fullName>
    </submittedName>
</protein>
<sequence length="198" mass="21412">MSGRAACGGVFRGPGIYDGIGGGDALKKHCRGNGGTRFMGPSRGRGAEARVRGWLAGERSGLSGGLISASRPGSRAQVTPAVSPCPLGCWPCRLPLCRFCRHNNQKHYSTGQAYSNTDKRKSAPRSYLHPQGAAVWACRGIRERRKQADRPHRLGEEMSTIVRSPPPSARETRRERAQAGTPREPGNELQMSVIKPVI</sequence>
<feature type="region of interest" description="Disordered" evidence="1">
    <location>
        <begin position="145"/>
        <end position="198"/>
    </location>
</feature>
<reference evidence="2" key="1">
    <citation type="journal article" date="2023" name="Science">
        <title>Genome structures resolve the early diversification of teleost fishes.</title>
        <authorList>
            <person name="Parey E."/>
            <person name="Louis A."/>
            <person name="Montfort J."/>
            <person name="Bouchez O."/>
            <person name="Roques C."/>
            <person name="Iampietro C."/>
            <person name="Lluch J."/>
            <person name="Castinel A."/>
            <person name="Donnadieu C."/>
            <person name="Desvignes T."/>
            <person name="Floi Bucao C."/>
            <person name="Jouanno E."/>
            <person name="Wen M."/>
            <person name="Mejri S."/>
            <person name="Dirks R."/>
            <person name="Jansen H."/>
            <person name="Henkel C."/>
            <person name="Chen W.J."/>
            <person name="Zahm M."/>
            <person name="Cabau C."/>
            <person name="Klopp C."/>
            <person name="Thompson A.W."/>
            <person name="Robinson-Rechavi M."/>
            <person name="Braasch I."/>
            <person name="Lecointre G."/>
            <person name="Bobe J."/>
            <person name="Postlethwait J.H."/>
            <person name="Berthelot C."/>
            <person name="Roest Crollius H."/>
            <person name="Guiguen Y."/>
        </authorList>
    </citation>
    <scope>NUCLEOTIDE SEQUENCE</scope>
    <source>
        <strain evidence="2">NC1722</strain>
    </source>
</reference>
<name>A0AAD7STP7_9TELE</name>
<organism evidence="2 3">
    <name type="scientific">Aldrovandia affinis</name>
    <dbReference type="NCBI Taxonomy" id="143900"/>
    <lineage>
        <taxon>Eukaryota</taxon>
        <taxon>Metazoa</taxon>
        <taxon>Chordata</taxon>
        <taxon>Craniata</taxon>
        <taxon>Vertebrata</taxon>
        <taxon>Euteleostomi</taxon>
        <taxon>Actinopterygii</taxon>
        <taxon>Neopterygii</taxon>
        <taxon>Teleostei</taxon>
        <taxon>Notacanthiformes</taxon>
        <taxon>Halosauridae</taxon>
        <taxon>Aldrovandia</taxon>
    </lineage>
</organism>
<keyword evidence="3" id="KW-1185">Reference proteome</keyword>
<gene>
    <name evidence="2" type="ORF">AAFF_G00262200</name>
</gene>
<accession>A0AAD7STP7</accession>